<keyword evidence="2" id="KW-1185">Reference proteome</keyword>
<protein>
    <recommendedName>
        <fullName evidence="3">DNA ligase D 3'-phosphoesterase domain-containing protein</fullName>
    </recommendedName>
</protein>
<dbReference type="KEGG" id="amob:HG15A2_12730"/>
<evidence type="ECO:0008006" key="3">
    <source>
        <dbReference type="Google" id="ProtNLM"/>
    </source>
</evidence>
<sequence length="182" mass="19992">MGRCQGAGGSVSLERMPRFVLLWHACPSSYGKSDPKGSHWDFLLEDGGALATWNLFELPSAWNKSVLNEGAAKPKAAGIAAGQRPAGARPDELANSRIVAAEKIQDHRLAYLDYEGPITSENPENRASVDKGSVERIDGGEYRLLERSETLWRVELAGEFLQGIVELRFLQEGDWRLEVGSP</sequence>
<accession>A0A517MSZ1</accession>
<evidence type="ECO:0000313" key="2">
    <source>
        <dbReference type="Proteomes" id="UP000319852"/>
    </source>
</evidence>
<gene>
    <name evidence="1" type="ORF">HG15A2_12730</name>
</gene>
<reference evidence="1 2" key="1">
    <citation type="submission" date="2019-02" db="EMBL/GenBank/DDBJ databases">
        <title>Deep-cultivation of Planctomycetes and their phenomic and genomic characterization uncovers novel biology.</title>
        <authorList>
            <person name="Wiegand S."/>
            <person name="Jogler M."/>
            <person name="Boedeker C."/>
            <person name="Pinto D."/>
            <person name="Vollmers J."/>
            <person name="Rivas-Marin E."/>
            <person name="Kohn T."/>
            <person name="Peeters S.H."/>
            <person name="Heuer A."/>
            <person name="Rast P."/>
            <person name="Oberbeckmann S."/>
            <person name="Bunk B."/>
            <person name="Jeske O."/>
            <person name="Meyerdierks A."/>
            <person name="Storesund J.E."/>
            <person name="Kallscheuer N."/>
            <person name="Luecker S."/>
            <person name="Lage O.M."/>
            <person name="Pohl T."/>
            <person name="Merkel B.J."/>
            <person name="Hornburger P."/>
            <person name="Mueller R.-W."/>
            <person name="Bruemmer F."/>
            <person name="Labrenz M."/>
            <person name="Spormann A.M."/>
            <person name="Op den Camp H."/>
            <person name="Overmann J."/>
            <person name="Amann R."/>
            <person name="Jetten M.S.M."/>
            <person name="Mascher T."/>
            <person name="Medema M.H."/>
            <person name="Devos D.P."/>
            <person name="Kaster A.-K."/>
            <person name="Ovreas L."/>
            <person name="Rohde M."/>
            <person name="Galperin M.Y."/>
            <person name="Jogler C."/>
        </authorList>
    </citation>
    <scope>NUCLEOTIDE SEQUENCE [LARGE SCALE GENOMIC DNA]</scope>
    <source>
        <strain evidence="1 2">HG15A2</strain>
    </source>
</reference>
<proteinExistence type="predicted"/>
<dbReference type="Proteomes" id="UP000319852">
    <property type="component" value="Chromosome"/>
</dbReference>
<name>A0A517MSZ1_9BACT</name>
<evidence type="ECO:0000313" key="1">
    <source>
        <dbReference type="EMBL" id="QDS98003.1"/>
    </source>
</evidence>
<organism evidence="1 2">
    <name type="scientific">Adhaeretor mobilis</name>
    <dbReference type="NCBI Taxonomy" id="1930276"/>
    <lineage>
        <taxon>Bacteria</taxon>
        <taxon>Pseudomonadati</taxon>
        <taxon>Planctomycetota</taxon>
        <taxon>Planctomycetia</taxon>
        <taxon>Pirellulales</taxon>
        <taxon>Lacipirellulaceae</taxon>
        <taxon>Adhaeretor</taxon>
    </lineage>
</organism>
<dbReference type="AlphaFoldDB" id="A0A517MSZ1"/>
<dbReference type="EMBL" id="CP036263">
    <property type="protein sequence ID" value="QDS98003.1"/>
    <property type="molecule type" value="Genomic_DNA"/>
</dbReference>